<dbReference type="Proteomes" id="UP000320184">
    <property type="component" value="Unassembled WGS sequence"/>
</dbReference>
<dbReference type="Pfam" id="PF01569">
    <property type="entry name" value="PAP2"/>
    <property type="match status" value="1"/>
</dbReference>
<dbReference type="Gene3D" id="1.20.144.10">
    <property type="entry name" value="Phosphatidic acid phosphatase type 2/haloperoxidase"/>
    <property type="match status" value="1"/>
</dbReference>
<dbReference type="AlphaFoldDB" id="A0A538SBA5"/>
<dbReference type="InterPro" id="IPR000326">
    <property type="entry name" value="PAP2/HPO"/>
</dbReference>
<evidence type="ECO:0000259" key="2">
    <source>
        <dbReference type="SMART" id="SM00014"/>
    </source>
</evidence>
<organism evidence="3 4">
    <name type="scientific">Eiseniibacteriota bacterium</name>
    <dbReference type="NCBI Taxonomy" id="2212470"/>
    <lineage>
        <taxon>Bacteria</taxon>
        <taxon>Candidatus Eiseniibacteriota</taxon>
    </lineage>
</organism>
<protein>
    <submittedName>
        <fullName evidence="3">Phosphatase PAP2 family protein</fullName>
    </submittedName>
</protein>
<accession>A0A538SBA5</accession>
<reference evidence="3 4" key="1">
    <citation type="journal article" date="2019" name="Nat. Microbiol.">
        <title>Mediterranean grassland soil C-N compound turnover is dependent on rainfall and depth, and is mediated by genomically divergent microorganisms.</title>
        <authorList>
            <person name="Diamond S."/>
            <person name="Andeer P.F."/>
            <person name="Li Z."/>
            <person name="Crits-Christoph A."/>
            <person name="Burstein D."/>
            <person name="Anantharaman K."/>
            <person name="Lane K.R."/>
            <person name="Thomas B.C."/>
            <person name="Pan C."/>
            <person name="Northen T.R."/>
            <person name="Banfield J.F."/>
        </authorList>
    </citation>
    <scope>NUCLEOTIDE SEQUENCE [LARGE SCALE GENOMIC DNA]</scope>
    <source>
        <strain evidence="3">WS_3</strain>
    </source>
</reference>
<gene>
    <name evidence="3" type="ORF">E6K73_11715</name>
</gene>
<name>A0A538SBA5_UNCEI</name>
<dbReference type="PANTHER" id="PTHR14969">
    <property type="entry name" value="SPHINGOSINE-1-PHOSPHATE PHOSPHOHYDROLASE"/>
    <property type="match status" value="1"/>
</dbReference>
<dbReference type="SUPFAM" id="SSF48317">
    <property type="entry name" value="Acid phosphatase/Vanadium-dependent haloperoxidase"/>
    <property type="match status" value="1"/>
</dbReference>
<proteinExistence type="predicted"/>
<evidence type="ECO:0000256" key="1">
    <source>
        <dbReference type="SAM" id="MobiDB-lite"/>
    </source>
</evidence>
<sequence>MRTLLLVLSLLSSLERVDSRVQDGSQRLRGPTLEGPMRFLSGVGTPATVMGGLLAIALLDPSAGIATARLAVLTLIPANLVVEGLKVAIDRRRPDGEHKRSNASFPSSHAANAFALAAVLSRRWWRGAAVWWALAILVSASRIYLNRHFLSDVVAGGAIGLCCAWLAARRFAAGQGPVEHPGQGSLGHPPEAGPAAREGIRPEAR</sequence>
<comment type="caution">
    <text evidence="3">The sequence shown here is derived from an EMBL/GenBank/DDBJ whole genome shotgun (WGS) entry which is preliminary data.</text>
</comment>
<feature type="region of interest" description="Disordered" evidence="1">
    <location>
        <begin position="177"/>
        <end position="205"/>
    </location>
</feature>
<dbReference type="SMART" id="SM00014">
    <property type="entry name" value="acidPPc"/>
    <property type="match status" value="1"/>
</dbReference>
<evidence type="ECO:0000313" key="3">
    <source>
        <dbReference type="EMBL" id="TMQ48650.1"/>
    </source>
</evidence>
<feature type="domain" description="Phosphatidic acid phosphatase type 2/haloperoxidase" evidence="2">
    <location>
        <begin position="68"/>
        <end position="168"/>
    </location>
</feature>
<dbReference type="InterPro" id="IPR036938">
    <property type="entry name" value="PAP2/HPO_sf"/>
</dbReference>
<dbReference type="PANTHER" id="PTHR14969:SF13">
    <property type="entry name" value="AT30094P"/>
    <property type="match status" value="1"/>
</dbReference>
<evidence type="ECO:0000313" key="4">
    <source>
        <dbReference type="Proteomes" id="UP000320184"/>
    </source>
</evidence>
<dbReference type="EMBL" id="VBOT01000136">
    <property type="protein sequence ID" value="TMQ48650.1"/>
    <property type="molecule type" value="Genomic_DNA"/>
</dbReference>